<keyword evidence="5" id="KW-0653">Protein transport</keyword>
<dbReference type="GO" id="GO:0000822">
    <property type="term" value="F:inositol hexakisphosphate binding"/>
    <property type="evidence" value="ECO:0007669"/>
    <property type="project" value="TreeGrafter"/>
</dbReference>
<evidence type="ECO:0000313" key="15">
    <source>
        <dbReference type="Proteomes" id="UP000886998"/>
    </source>
</evidence>
<keyword evidence="4" id="KW-0509">mRNA transport</keyword>
<comment type="subcellular location">
    <subcellularLocation>
        <location evidence="1">Nucleus</location>
        <location evidence="1">Nuclear pore complex</location>
    </subcellularLocation>
</comment>
<gene>
    <name evidence="14" type="primary">Gle1</name>
    <name evidence="14" type="ORF">TNIN_251701</name>
</gene>
<sequence>MDVGLALQNTSKGQIKYDKFWVQEGRTKEVLDEISKFSTRVSLAISPKILDRIAVEVENELNGNESNGEKKDAVTSSPKASKLKGVSKITDAYFYEQQSEMELPILEYEVERLQFMQDIFNSKKQEFDNHSCELQQMTNQEYIMLKRKNELDAKLRTSDLERIEKAILEEARQKEMHQREQYESHAKKLSAKVQEAEMKQKKAEEELRKKEQEQAELKVQLINCQKEAQNSVTKSAEKLLSCDYQHFLRIPPKDRMDQMNKVLLSINNYVEKSETKDLTIEDILNVNLQVKEVYEIFQDIMNDIESAKSKALRNNEKVKNFSFKESSTPVKSNDTVTAVLSSPVKTLDSAGHKTKGVENEMKVMADTNVVIKSKDDKEKELLSQFIAPDAIEDHLKIMENLNHVEGIFQPFKADPRNKKYRFELQKAINVPINSLSSNSGSQIKAKINRLLNILSGKIPELKRSDMSNDSVAYSFCLYLMAKQFVEQGDTQISAQHSTAFPIAMAIVGVWCKKPDFGSLILGHFYSRCPYLVPFYPPKQEGQSESEYYSILGYHIDDEGNVEEKYKFLNRISGYVRLYAAIIVSPLPPDVKSPHPHGLAWGWKWLSRMLNLEPRPDITATVLYDFLDVTGHSLQKVYGNQFKKIIHILIKDFFQKIKQVTPGGTGGPVERLETFLQQTAKKGYISPPNGFLDPNFWNR</sequence>
<comment type="caution">
    <text evidence="14">The sequence shown here is derived from an EMBL/GenBank/DDBJ whole genome shotgun (WGS) entry which is preliminary data.</text>
</comment>
<dbReference type="GO" id="GO:0031369">
    <property type="term" value="F:translation initiation factor binding"/>
    <property type="evidence" value="ECO:0007669"/>
    <property type="project" value="TreeGrafter"/>
</dbReference>
<keyword evidence="3" id="KW-0813">Transport</keyword>
<keyword evidence="8" id="KW-0539">Nucleus</keyword>
<dbReference type="PANTHER" id="PTHR12960:SF0">
    <property type="entry name" value="MRNA EXPORT FACTOR GLE1"/>
    <property type="match status" value="1"/>
</dbReference>
<dbReference type="GO" id="GO:0005543">
    <property type="term" value="F:phospholipid binding"/>
    <property type="evidence" value="ECO:0007669"/>
    <property type="project" value="TreeGrafter"/>
</dbReference>
<evidence type="ECO:0000256" key="11">
    <source>
        <dbReference type="ARBA" id="ARBA00029983"/>
    </source>
</evidence>
<protein>
    <recommendedName>
        <fullName evidence="10">mRNA export factor GLE1</fullName>
    </recommendedName>
    <alternativeName>
        <fullName evidence="12">GLE1 RNA export mediator</fullName>
    </alternativeName>
    <alternativeName>
        <fullName evidence="11">Nucleoporin GLE1</fullName>
    </alternativeName>
</protein>
<evidence type="ECO:0000313" key="14">
    <source>
        <dbReference type="EMBL" id="GFY76535.1"/>
    </source>
</evidence>
<reference evidence="14" key="1">
    <citation type="submission" date="2020-08" db="EMBL/GenBank/DDBJ databases">
        <title>Multicomponent nature underlies the extraordinary mechanical properties of spider dragline silk.</title>
        <authorList>
            <person name="Kono N."/>
            <person name="Nakamura H."/>
            <person name="Mori M."/>
            <person name="Yoshida Y."/>
            <person name="Ohtoshi R."/>
            <person name="Malay A.D."/>
            <person name="Moran D.A.P."/>
            <person name="Tomita M."/>
            <person name="Numata K."/>
            <person name="Arakawa K."/>
        </authorList>
    </citation>
    <scope>NUCLEOTIDE SEQUENCE</scope>
</reference>
<dbReference type="GO" id="GO:0016973">
    <property type="term" value="P:poly(A)+ mRNA export from nucleus"/>
    <property type="evidence" value="ECO:0007669"/>
    <property type="project" value="InterPro"/>
</dbReference>
<dbReference type="InterPro" id="IPR012476">
    <property type="entry name" value="GLE1"/>
</dbReference>
<dbReference type="EMBL" id="BMAV01022008">
    <property type="protein sequence ID" value="GFY76535.1"/>
    <property type="molecule type" value="Genomic_DNA"/>
</dbReference>
<organism evidence="14 15">
    <name type="scientific">Trichonephila inaurata madagascariensis</name>
    <dbReference type="NCBI Taxonomy" id="2747483"/>
    <lineage>
        <taxon>Eukaryota</taxon>
        <taxon>Metazoa</taxon>
        <taxon>Ecdysozoa</taxon>
        <taxon>Arthropoda</taxon>
        <taxon>Chelicerata</taxon>
        <taxon>Arachnida</taxon>
        <taxon>Araneae</taxon>
        <taxon>Araneomorphae</taxon>
        <taxon>Entelegynae</taxon>
        <taxon>Araneoidea</taxon>
        <taxon>Nephilidae</taxon>
        <taxon>Trichonephila</taxon>
        <taxon>Trichonephila inaurata</taxon>
    </lineage>
</organism>
<evidence type="ECO:0000256" key="4">
    <source>
        <dbReference type="ARBA" id="ARBA00022816"/>
    </source>
</evidence>
<comment type="function">
    <text evidence="9">Required for the export of mRNAs containing poly(A) tails from the nucleus into the cytoplasm. May be involved in the terminal step of the mRNA transport through the nuclear pore complex (NPC).</text>
</comment>
<evidence type="ECO:0000256" key="10">
    <source>
        <dbReference type="ARBA" id="ARBA00026227"/>
    </source>
</evidence>
<keyword evidence="6" id="KW-0811">Translocation</keyword>
<evidence type="ECO:0000256" key="9">
    <source>
        <dbReference type="ARBA" id="ARBA00024680"/>
    </source>
</evidence>
<evidence type="ECO:0000256" key="13">
    <source>
        <dbReference type="SAM" id="Coils"/>
    </source>
</evidence>
<evidence type="ECO:0000256" key="8">
    <source>
        <dbReference type="ARBA" id="ARBA00023242"/>
    </source>
</evidence>
<evidence type="ECO:0000256" key="3">
    <source>
        <dbReference type="ARBA" id="ARBA00022448"/>
    </source>
</evidence>
<accession>A0A8X7CS54</accession>
<evidence type="ECO:0000256" key="1">
    <source>
        <dbReference type="ARBA" id="ARBA00004567"/>
    </source>
</evidence>
<dbReference type="Proteomes" id="UP000886998">
    <property type="component" value="Unassembled WGS sequence"/>
</dbReference>
<keyword evidence="13" id="KW-0175">Coiled coil</keyword>
<evidence type="ECO:0000256" key="12">
    <source>
        <dbReference type="ARBA" id="ARBA00030897"/>
    </source>
</evidence>
<dbReference type="GO" id="GO:0044614">
    <property type="term" value="C:nuclear pore cytoplasmic filaments"/>
    <property type="evidence" value="ECO:0007669"/>
    <property type="project" value="TreeGrafter"/>
</dbReference>
<dbReference type="InterPro" id="IPR038506">
    <property type="entry name" value="GLE1-like_sf"/>
</dbReference>
<keyword evidence="7" id="KW-0906">Nuclear pore complex</keyword>
<dbReference type="GO" id="GO:0005737">
    <property type="term" value="C:cytoplasm"/>
    <property type="evidence" value="ECO:0007669"/>
    <property type="project" value="TreeGrafter"/>
</dbReference>
<comment type="similarity">
    <text evidence="2">Belongs to the GLE1 family.</text>
</comment>
<dbReference type="OrthoDB" id="420884at2759"/>
<dbReference type="PANTHER" id="PTHR12960">
    <property type="entry name" value="GLE-1-RELATED"/>
    <property type="match status" value="1"/>
</dbReference>
<dbReference type="Gene3D" id="1.25.40.510">
    <property type="entry name" value="GLE1-like"/>
    <property type="match status" value="1"/>
</dbReference>
<evidence type="ECO:0000256" key="2">
    <source>
        <dbReference type="ARBA" id="ARBA00011056"/>
    </source>
</evidence>
<dbReference type="Pfam" id="PF07817">
    <property type="entry name" value="GLE1"/>
    <property type="match status" value="1"/>
</dbReference>
<feature type="coiled-coil region" evidence="13">
    <location>
        <begin position="160"/>
        <end position="227"/>
    </location>
</feature>
<evidence type="ECO:0000256" key="6">
    <source>
        <dbReference type="ARBA" id="ARBA00023010"/>
    </source>
</evidence>
<proteinExistence type="inferred from homology"/>
<name>A0A8X7CS54_9ARAC</name>
<dbReference type="AlphaFoldDB" id="A0A8X7CS54"/>
<dbReference type="GO" id="GO:0015031">
    <property type="term" value="P:protein transport"/>
    <property type="evidence" value="ECO:0007669"/>
    <property type="project" value="UniProtKB-KW"/>
</dbReference>
<keyword evidence="15" id="KW-1185">Reference proteome</keyword>
<evidence type="ECO:0000256" key="7">
    <source>
        <dbReference type="ARBA" id="ARBA00023132"/>
    </source>
</evidence>
<evidence type="ECO:0000256" key="5">
    <source>
        <dbReference type="ARBA" id="ARBA00022927"/>
    </source>
</evidence>